<gene>
    <name evidence="1" type="ORF">N7548_03530</name>
</gene>
<comment type="caution">
    <text evidence="1">The sequence shown here is derived from an EMBL/GenBank/DDBJ whole genome shotgun (WGS) entry which is preliminary data.</text>
</comment>
<sequence>MIITDEAKVLLQDILKKENFNCVIAGLHYHCSCGDSTVQFGLGNIEDGDQVYTFNEIPVVMEEETVSRTELITIYVENGELMFLDEAEFEETEDGCGCGHHHDHEHEGDCDCGHDHEDGDCACGHHHHAEGEDCDCGHDHDDCECKHQH</sequence>
<keyword evidence="2" id="KW-1185">Reference proteome</keyword>
<evidence type="ECO:0000313" key="1">
    <source>
        <dbReference type="EMBL" id="MCV2231894.1"/>
    </source>
</evidence>
<reference evidence="1" key="1">
    <citation type="submission" date="2022-09" db="EMBL/GenBank/DDBJ databases">
        <title>Novel Mycoplasma species identified in domestic and wild animals.</title>
        <authorList>
            <person name="Volokhov D.V."/>
            <person name="Furtak V.A."/>
            <person name="Zagorodnyaya T.A."/>
        </authorList>
    </citation>
    <scope>NUCLEOTIDE SEQUENCE</scope>
    <source>
        <strain evidence="1">Oakley</strain>
    </source>
</reference>
<organism evidence="1 2">
    <name type="scientific">Paracholeplasma manati</name>
    <dbReference type="NCBI Taxonomy" id="591373"/>
    <lineage>
        <taxon>Bacteria</taxon>
        <taxon>Bacillati</taxon>
        <taxon>Mycoplasmatota</taxon>
        <taxon>Mollicutes</taxon>
        <taxon>Acholeplasmatales</taxon>
        <taxon>Acholeplasmataceae</taxon>
        <taxon>Paracholeplasma</taxon>
    </lineage>
</organism>
<dbReference type="RefSeq" id="WP_263608047.1">
    <property type="nucleotide sequence ID" value="NZ_JAOVQM010000002.1"/>
</dbReference>
<dbReference type="EMBL" id="JAOVQM010000002">
    <property type="protein sequence ID" value="MCV2231894.1"/>
    <property type="molecule type" value="Genomic_DNA"/>
</dbReference>
<evidence type="ECO:0000313" key="2">
    <source>
        <dbReference type="Proteomes" id="UP001177160"/>
    </source>
</evidence>
<accession>A0ABT2Y573</accession>
<protein>
    <submittedName>
        <fullName evidence="1">Uncharacterized protein</fullName>
    </submittedName>
</protein>
<proteinExistence type="predicted"/>
<dbReference type="Proteomes" id="UP001177160">
    <property type="component" value="Unassembled WGS sequence"/>
</dbReference>
<name>A0ABT2Y573_9MOLU</name>